<feature type="transmembrane region" description="Helical" evidence="1">
    <location>
        <begin position="16"/>
        <end position="35"/>
    </location>
</feature>
<accession>A0A9W5PEW7</accession>
<dbReference type="InterPro" id="IPR036259">
    <property type="entry name" value="MFS_trans_sf"/>
</dbReference>
<organism evidence="2 3">
    <name type="scientific">Bacillus inaquosorum KCTC 13429</name>
    <dbReference type="NCBI Taxonomy" id="1236548"/>
    <lineage>
        <taxon>Bacteria</taxon>
        <taxon>Bacillati</taxon>
        <taxon>Bacillota</taxon>
        <taxon>Bacilli</taxon>
        <taxon>Bacillales</taxon>
        <taxon>Bacillaceae</taxon>
        <taxon>Bacillus</taxon>
    </lineage>
</organism>
<evidence type="ECO:0000256" key="1">
    <source>
        <dbReference type="SAM" id="Phobius"/>
    </source>
</evidence>
<keyword evidence="1" id="KW-0812">Transmembrane</keyword>
<keyword evidence="3" id="KW-1185">Reference proteome</keyword>
<dbReference type="Proteomes" id="UP000011182">
    <property type="component" value="Unassembled WGS sequence"/>
</dbReference>
<evidence type="ECO:0000313" key="3">
    <source>
        <dbReference type="Proteomes" id="UP000011182"/>
    </source>
</evidence>
<proteinExistence type="predicted"/>
<evidence type="ECO:0000313" key="2">
    <source>
        <dbReference type="EMBL" id="ELS63140.1"/>
    </source>
</evidence>
<reference evidence="2 3" key="1">
    <citation type="journal article" date="2014" name="Syst. Appl. Microbiol.">
        <title>Genomic insights into the taxonomic status of the three subspecies of Bacillus subtilis.</title>
        <authorList>
            <person name="Yi H."/>
            <person name="Chun J."/>
            <person name="Cha C.J."/>
        </authorList>
    </citation>
    <scope>NUCLEOTIDE SEQUENCE [LARGE SCALE GENOMIC DNA]</scope>
    <source>
        <strain evidence="2 3">KCTC 13429</strain>
    </source>
</reference>
<dbReference type="SUPFAM" id="SSF103473">
    <property type="entry name" value="MFS general substrate transporter"/>
    <property type="match status" value="1"/>
</dbReference>
<gene>
    <name evidence="2" type="ORF">BSI_05310</name>
</gene>
<protein>
    <submittedName>
        <fullName evidence="2">Sugar permease</fullName>
    </submittedName>
</protein>
<dbReference type="EMBL" id="AMXN01000001">
    <property type="protein sequence ID" value="ELS63140.1"/>
    <property type="molecule type" value="Genomic_DNA"/>
</dbReference>
<keyword evidence="1" id="KW-1133">Transmembrane helix</keyword>
<name>A0A9W5PEW7_9BACI</name>
<dbReference type="AlphaFoldDB" id="A0A9W5PEW7"/>
<dbReference type="Gene3D" id="1.20.1250.20">
    <property type="entry name" value="MFS general substrate transporter like domains"/>
    <property type="match status" value="1"/>
</dbReference>
<sequence length="54" mass="6100">MHNLQVRRHYAALKGFYLFAFLGTGSIIPLLSMYLTKEQHVSGSQVGLIHSVRL</sequence>
<comment type="caution">
    <text evidence="2">The sequence shown here is derived from an EMBL/GenBank/DDBJ whole genome shotgun (WGS) entry which is preliminary data.</text>
</comment>
<keyword evidence="1" id="KW-0472">Membrane</keyword>